<sequence length="861" mass="94698">MRAATDGVVRLSVSGDPERCHELVPLAMALLHRTQERARVGGLPQLSAQQRLDADAYAYVVIAGGINAVHIVAGSGPTIVEAVDVGAVDIPDFLSGVVQSGYIEKVPADPPTPAYTTLNQFHPTQSCADRFKLAPGFQHIQRLAVEPADALATDLKNPDDQSPKVYSQYTRLRPTMYSGSMRHLVQILMGFGKPRVVHGQAKSIYDRANLPGVKDTPPSAFDRTMAKDGLKITFDWHFSRSHGLSFGPDGMPWIVEISITQGVMAMPLPLRPKTTLQSFRDRLEKDGDLEAIDVLDHYGGFPTGESLPPATQIDAWVRAGRIVRLVEHGDMKPFYDHTSYSSQMGWAFNASGTEAHNTAWRYEDSGVQKGVHYMVPIQIGAVEQIKVAAGASELRAAFGKLTGDAYKDTLAAAQWKVDRLSEFQMKWATAALSRKTEEAFQYVDGLVLDPIATASAHLSKVSEGALWYPPKAQIENGTIIRFPEPALMLLVAHSMKPSVPNAPVPPKCDTTMHVFFAGDELKWVKFYRDNADADPGSKNNYEPCMYIGQWSEHDDGGRRQVPPMFYTNDLDDREELAPSTTDISVRGIDMGYCRIFASDDPINPSIGIARRVKRFLETTDTKTVNHPSLTTGIAVPFYDREAYYYAVQRAHSGTSHTVTRSYSYLTDPWYCGYKRNCPGYFGTYRDTYDGHGNFTGWVPVSLKDVNGYGPNEYRTANPDTPLYNPSDPCCDIADSGPWCHGGDNIDAMLYDIPEPPLPPTTIENVPASGSYNVMLVCSSQQGVIQTATVTGTSFNLWPLWTPDLQDGFSADQYIEETHNVAGTADSIRFGINLNTGLRIVGAPDWSGMETGFMAYIGVING</sequence>
<dbReference type="RefSeq" id="WP_046971156.1">
    <property type="nucleotide sequence ID" value="NZ_JPLA01000016.1"/>
</dbReference>
<name>A0A0G9H4I2_9GAMM</name>
<proteinExistence type="predicted"/>
<dbReference type="STRING" id="1440762.Y882_06980"/>
<evidence type="ECO:0000313" key="2">
    <source>
        <dbReference type="Proteomes" id="UP000035481"/>
    </source>
</evidence>
<dbReference type="PATRIC" id="fig|1440762.4.peg.765"/>
<accession>A0A0G9H4I2</accession>
<dbReference type="EMBL" id="JPLA01000016">
    <property type="protein sequence ID" value="KLD64488.1"/>
    <property type="molecule type" value="Genomic_DNA"/>
</dbReference>
<dbReference type="Proteomes" id="UP000035481">
    <property type="component" value="Unassembled WGS sequence"/>
</dbReference>
<reference evidence="1 2" key="1">
    <citation type="journal article" date="2015" name="Antonie Van Leeuwenhoek">
        <title>A phylogenomic and molecular marker based taxonomic framework for the order Xanthomonadales: proposal to transfer the families Algiphilaceae and Solimonadaceae to the order Nevskiales ord. nov. and to create a new family within the order Xanthomonadales, the family Rhodanobacteraceae fam. nov., containing the genus Rhodanobacter and its closest relatives.</title>
        <authorList>
            <person name="Naushad S."/>
            <person name="Adeolu M."/>
            <person name="Wong S."/>
            <person name="Sohail M."/>
            <person name="Schellhorn H.E."/>
            <person name="Gupta R.S."/>
        </authorList>
    </citation>
    <scope>NUCLEOTIDE SEQUENCE [LARGE SCALE GENOMIC DNA]</scope>
    <source>
        <strain evidence="1 2">DSM 16301</strain>
    </source>
</reference>
<protein>
    <submittedName>
        <fullName evidence="1">Uncharacterized protein</fullName>
    </submittedName>
</protein>
<comment type="caution">
    <text evidence="1">The sequence shown here is derived from an EMBL/GenBank/DDBJ whole genome shotgun (WGS) entry which is preliminary data.</text>
</comment>
<organism evidence="1 2">
    <name type="scientific">Dyella japonica DSM 16301</name>
    <dbReference type="NCBI Taxonomy" id="1440762"/>
    <lineage>
        <taxon>Bacteria</taxon>
        <taxon>Pseudomonadati</taxon>
        <taxon>Pseudomonadota</taxon>
        <taxon>Gammaproteobacteria</taxon>
        <taxon>Lysobacterales</taxon>
        <taxon>Rhodanobacteraceae</taxon>
        <taxon>Dyella</taxon>
    </lineage>
</organism>
<gene>
    <name evidence="1" type="ORF">Y882_06980</name>
</gene>
<evidence type="ECO:0000313" key="1">
    <source>
        <dbReference type="EMBL" id="KLD64488.1"/>
    </source>
</evidence>
<dbReference type="AlphaFoldDB" id="A0A0G9H4I2"/>
<dbReference type="OrthoDB" id="6665880at2"/>